<dbReference type="GO" id="GO:0005840">
    <property type="term" value="C:ribosome"/>
    <property type="evidence" value="ECO:0007669"/>
    <property type="project" value="UniProtKB-KW"/>
</dbReference>
<dbReference type="PANTHER" id="PTHR47806">
    <property type="entry name" value="50S RIBOSOMAL PROTEIN L3 GLUTAMINE METHYLTRANSFERASE"/>
    <property type="match status" value="1"/>
</dbReference>
<dbReference type="Proteomes" id="UP000078596">
    <property type="component" value="Chromosome"/>
</dbReference>
<keyword evidence="6" id="KW-1185">Reference proteome</keyword>
<dbReference type="Gene3D" id="3.40.50.150">
    <property type="entry name" value="Vaccinia Virus protein VP39"/>
    <property type="match status" value="1"/>
</dbReference>
<evidence type="ECO:0000256" key="2">
    <source>
        <dbReference type="ARBA" id="ARBA00022679"/>
    </source>
</evidence>
<dbReference type="NCBIfam" id="TIGR00536">
    <property type="entry name" value="hemK_fam"/>
    <property type="match status" value="1"/>
</dbReference>
<dbReference type="AlphaFoldDB" id="A0A191ZKX7"/>
<keyword evidence="5" id="KW-0689">Ribosomal protein</keyword>
<feature type="domain" description="Methyltransferase small" evidence="4">
    <location>
        <begin position="128"/>
        <end position="217"/>
    </location>
</feature>
<evidence type="ECO:0000313" key="5">
    <source>
        <dbReference type="EMBL" id="ANJ68503.1"/>
    </source>
</evidence>
<dbReference type="InterPro" id="IPR002052">
    <property type="entry name" value="DNA_methylase_N6_adenine_CS"/>
</dbReference>
<dbReference type="GO" id="GO:0005829">
    <property type="term" value="C:cytosol"/>
    <property type="evidence" value="ECO:0007669"/>
    <property type="project" value="TreeGrafter"/>
</dbReference>
<protein>
    <submittedName>
        <fullName evidence="5">Ribosomal protein L3 N(5)-glutamine methyltransferase</fullName>
    </submittedName>
</protein>
<dbReference type="GO" id="GO:0003676">
    <property type="term" value="F:nucleic acid binding"/>
    <property type="evidence" value="ECO:0007669"/>
    <property type="project" value="InterPro"/>
</dbReference>
<organism evidence="5 6">
    <name type="scientific">Halothiobacillus diazotrophicus</name>
    <dbReference type="NCBI Taxonomy" id="1860122"/>
    <lineage>
        <taxon>Bacteria</taxon>
        <taxon>Pseudomonadati</taxon>
        <taxon>Pseudomonadota</taxon>
        <taxon>Gammaproteobacteria</taxon>
        <taxon>Chromatiales</taxon>
        <taxon>Halothiobacillaceae</taxon>
        <taxon>Halothiobacillus</taxon>
    </lineage>
</organism>
<keyword evidence="5" id="KW-0687">Ribonucleoprotein</keyword>
<gene>
    <name evidence="5" type="ORF">A9404_12975</name>
</gene>
<dbReference type="InterPro" id="IPR017127">
    <property type="entry name" value="Ribosome_uL3_MTase"/>
</dbReference>
<dbReference type="InterPro" id="IPR004556">
    <property type="entry name" value="HemK-like"/>
</dbReference>
<dbReference type="PIRSF" id="PIRSF037167">
    <property type="entry name" value="Mtase_YfcB_prd"/>
    <property type="match status" value="1"/>
</dbReference>
<dbReference type="InterPro" id="IPR007848">
    <property type="entry name" value="Small_mtfrase_dom"/>
</dbReference>
<dbReference type="Pfam" id="PF05175">
    <property type="entry name" value="MTS"/>
    <property type="match status" value="1"/>
</dbReference>
<evidence type="ECO:0000256" key="3">
    <source>
        <dbReference type="ARBA" id="ARBA00022691"/>
    </source>
</evidence>
<accession>A0A191ZKX7</accession>
<dbReference type="InterPro" id="IPR029063">
    <property type="entry name" value="SAM-dependent_MTases_sf"/>
</dbReference>
<dbReference type="NCBIfam" id="TIGR03533">
    <property type="entry name" value="L3_gln_methyl"/>
    <property type="match status" value="1"/>
</dbReference>
<dbReference type="CDD" id="cd02440">
    <property type="entry name" value="AdoMet_MTases"/>
    <property type="match status" value="1"/>
</dbReference>
<dbReference type="PROSITE" id="PS00092">
    <property type="entry name" value="N6_MTASE"/>
    <property type="match status" value="1"/>
</dbReference>
<dbReference type="EMBL" id="CP016027">
    <property type="protein sequence ID" value="ANJ68503.1"/>
    <property type="molecule type" value="Genomic_DNA"/>
</dbReference>
<reference evidence="5 6" key="1">
    <citation type="submission" date="2016-06" db="EMBL/GenBank/DDBJ databases">
        <title>Insight into the functional genes involving in sulfur oxidation in Pearl River water.</title>
        <authorList>
            <person name="Luo J."/>
            <person name="Tan X."/>
            <person name="Lin W."/>
        </authorList>
    </citation>
    <scope>NUCLEOTIDE SEQUENCE [LARGE SCALE GENOMIC DNA]</scope>
    <source>
        <strain evidence="5 6">LS2</strain>
    </source>
</reference>
<evidence type="ECO:0000259" key="4">
    <source>
        <dbReference type="Pfam" id="PF05175"/>
    </source>
</evidence>
<keyword evidence="3" id="KW-0949">S-adenosyl-L-methionine</keyword>
<proteinExistence type="predicted"/>
<keyword evidence="1 5" id="KW-0489">Methyltransferase</keyword>
<dbReference type="KEGG" id="haz:A9404_12975"/>
<dbReference type="STRING" id="1860122.A9404_12975"/>
<dbReference type="GO" id="GO:0032259">
    <property type="term" value="P:methylation"/>
    <property type="evidence" value="ECO:0007669"/>
    <property type="project" value="UniProtKB-KW"/>
</dbReference>
<sequence>MEDTRQLGSILDLIRWAASRMDELGVFLGHGTTQYWDEAAWLVLDGLHLPLDLDATYWNAKITPSEMARLVELIRRRCLDHVPTAYLLNRAWFMGQPYYVDERVLIPRSPFAELIADRFAPWIAPETPTEQILDVGTGSGCLAVALAQSFPEAHVTACDISLDALSVASRNVDDYQMADRITLHQSDLLSGLREEDGLGPLRFDLIISNPPYVDPDEAQDLPAEYHHEPALGLYAENHGLALVERLLDTAADHLTEAGQLFVEVGNGRRLIDETWPEHRLTWLELQNEDASLFTIARCDLPRWRGR</sequence>
<keyword evidence="2 5" id="KW-0808">Transferase</keyword>
<dbReference type="PANTHER" id="PTHR47806:SF1">
    <property type="entry name" value="RIBOSOMAL PROTEIN UL3 GLUTAMINE METHYLTRANSFERASE"/>
    <property type="match status" value="1"/>
</dbReference>
<evidence type="ECO:0000313" key="6">
    <source>
        <dbReference type="Proteomes" id="UP000078596"/>
    </source>
</evidence>
<dbReference type="Gene3D" id="1.10.8.10">
    <property type="entry name" value="DNA helicase RuvA subunit, C-terminal domain"/>
    <property type="match status" value="1"/>
</dbReference>
<name>A0A191ZKX7_9GAMM</name>
<dbReference type="SUPFAM" id="SSF53335">
    <property type="entry name" value="S-adenosyl-L-methionine-dependent methyltransferases"/>
    <property type="match status" value="1"/>
</dbReference>
<evidence type="ECO:0000256" key="1">
    <source>
        <dbReference type="ARBA" id="ARBA00022603"/>
    </source>
</evidence>
<dbReference type="GO" id="GO:0036009">
    <property type="term" value="F:protein-glutamine N-methyltransferase activity"/>
    <property type="evidence" value="ECO:0007669"/>
    <property type="project" value="InterPro"/>
</dbReference>